<feature type="domain" description="DUF4190" evidence="2">
    <location>
        <begin position="25"/>
        <end position="73"/>
    </location>
</feature>
<evidence type="ECO:0000256" key="1">
    <source>
        <dbReference type="SAM" id="Phobius"/>
    </source>
</evidence>
<dbReference type="InterPro" id="IPR025241">
    <property type="entry name" value="DUF4190"/>
</dbReference>
<feature type="transmembrane region" description="Helical" evidence="1">
    <location>
        <begin position="24"/>
        <end position="49"/>
    </location>
</feature>
<dbReference type="Pfam" id="PF13828">
    <property type="entry name" value="DUF4190"/>
    <property type="match status" value="1"/>
</dbReference>
<dbReference type="RefSeq" id="WP_081260806.1">
    <property type="nucleotide sequence ID" value="NZ_JAIENV010000137.1"/>
</dbReference>
<proteinExistence type="predicted"/>
<evidence type="ECO:0000259" key="2">
    <source>
        <dbReference type="Pfam" id="PF13828"/>
    </source>
</evidence>
<organism evidence="3 4">
    <name type="scientific">Mycobacterium pseudokansasii</name>
    <dbReference type="NCBI Taxonomy" id="2341080"/>
    <lineage>
        <taxon>Bacteria</taxon>
        <taxon>Bacillati</taxon>
        <taxon>Actinomycetota</taxon>
        <taxon>Actinomycetes</taxon>
        <taxon>Mycobacteriales</taxon>
        <taxon>Mycobacteriaceae</taxon>
        <taxon>Mycobacterium</taxon>
    </lineage>
</organism>
<evidence type="ECO:0000313" key="4">
    <source>
        <dbReference type="Proteomes" id="UP000268285"/>
    </source>
</evidence>
<protein>
    <recommendedName>
        <fullName evidence="2">DUF4190 domain-containing protein</fullName>
    </recommendedName>
</protein>
<name>A0A498QQ18_9MYCO</name>
<keyword evidence="1" id="KW-0812">Transmembrane</keyword>
<dbReference type="AlphaFoldDB" id="A0A498QQ18"/>
<reference evidence="3 4" key="1">
    <citation type="submission" date="2018-09" db="EMBL/GenBank/DDBJ databases">
        <authorList>
            <person name="Tagini F."/>
        </authorList>
    </citation>
    <scope>NUCLEOTIDE SEQUENCE [LARGE SCALE GENOMIC DNA]</scope>
    <source>
        <strain evidence="3 4">MK142</strain>
    </source>
</reference>
<feature type="transmembrane region" description="Helical" evidence="1">
    <location>
        <begin position="61"/>
        <end position="88"/>
    </location>
</feature>
<sequence length="97" mass="10541">MTNATPATAFPQDVCARSMTMNGFAVVALVTSLLGLLYVSIPLGIVALYQIAHRRQHGRELAIAALVISAWWLSSSLIAIAVAILLVWRTRPVRQAR</sequence>
<keyword evidence="4" id="KW-1185">Reference proteome</keyword>
<dbReference type="EMBL" id="UPHU01000001">
    <property type="protein sequence ID" value="VBA46806.1"/>
    <property type="molecule type" value="Genomic_DNA"/>
</dbReference>
<evidence type="ECO:0000313" key="3">
    <source>
        <dbReference type="EMBL" id="VBA46806.1"/>
    </source>
</evidence>
<keyword evidence="1" id="KW-1133">Transmembrane helix</keyword>
<dbReference type="Proteomes" id="UP000268285">
    <property type="component" value="Unassembled WGS sequence"/>
</dbReference>
<keyword evidence="1" id="KW-0472">Membrane</keyword>
<gene>
    <name evidence="3" type="ORF">LAUMK142_00485</name>
</gene>
<dbReference type="OrthoDB" id="4749146at2"/>
<accession>A0A498QQ18</accession>